<evidence type="ECO:0000313" key="2">
    <source>
        <dbReference type="Proteomes" id="UP000595420"/>
    </source>
</evidence>
<reference evidence="1 2" key="1">
    <citation type="submission" date="2020-07" db="EMBL/GenBank/DDBJ databases">
        <title>Complete genome sequence analysis of Acidithiobacillus ferrivorans XJFY6S-08 reveals extreme environmental adaptation to alpine acid mine drainage.</title>
        <authorList>
            <person name="Yan L."/>
            <person name="Ni Y."/>
        </authorList>
    </citation>
    <scope>NUCLEOTIDE SEQUENCE [LARGE SCALE GENOMIC DNA]</scope>
    <source>
        <strain evidence="1 2">XJFY6S-08</strain>
    </source>
</reference>
<dbReference type="RefSeq" id="WP_198660141.1">
    <property type="nucleotide sequence ID" value="NZ_CP059488.1"/>
</dbReference>
<protein>
    <submittedName>
        <fullName evidence="1">Uncharacterized protein</fullName>
    </submittedName>
</protein>
<dbReference type="Proteomes" id="UP000595420">
    <property type="component" value="Chromosome"/>
</dbReference>
<name>A0A7T4WCC2_9PROT</name>
<gene>
    <name evidence="1" type="ORF">H2515_11040</name>
</gene>
<dbReference type="AlphaFoldDB" id="A0A7T4WCC2"/>
<sequence>MQSYVVVRLDIDAIPDGLPPMPERSRRVSRSMQELGDKELLERAKRRSRSNPPLDLHPVNIAMDEATMRRLQTLPHGSSISALVQYLLSTAINKGSDL</sequence>
<dbReference type="EMBL" id="CP059488">
    <property type="protein sequence ID" value="QQD71959.1"/>
    <property type="molecule type" value="Genomic_DNA"/>
</dbReference>
<organism evidence="1 2">
    <name type="scientific">Acidithiobacillus ferrivorans</name>
    <dbReference type="NCBI Taxonomy" id="160808"/>
    <lineage>
        <taxon>Bacteria</taxon>
        <taxon>Pseudomonadati</taxon>
        <taxon>Pseudomonadota</taxon>
        <taxon>Acidithiobacillia</taxon>
        <taxon>Acidithiobacillales</taxon>
        <taxon>Acidithiobacillaceae</taxon>
        <taxon>Acidithiobacillus</taxon>
    </lineage>
</organism>
<accession>A0A7T4WCC2</accession>
<proteinExistence type="predicted"/>
<evidence type="ECO:0000313" key="1">
    <source>
        <dbReference type="EMBL" id="QQD71959.1"/>
    </source>
</evidence>